<dbReference type="AlphaFoldDB" id="A0A4V1N0R2"/>
<proteinExistence type="inferred from homology"/>
<dbReference type="InterPro" id="IPR013751">
    <property type="entry name" value="ACP_syn_III_N"/>
</dbReference>
<dbReference type="SUPFAM" id="SSF53901">
    <property type="entry name" value="Thiolase-like"/>
    <property type="match status" value="1"/>
</dbReference>
<reference evidence="15 16" key="1">
    <citation type="submission" date="2019-01" db="EMBL/GenBank/DDBJ databases">
        <title>Pseudoxanthomonas composti sp. nov., isolated from compost.</title>
        <authorList>
            <person name="Yang G."/>
        </authorList>
    </citation>
    <scope>NUCLEOTIDE SEQUENCE [LARGE SCALE GENOMIC DNA]</scope>
    <source>
        <strain evidence="15 16">GSS15</strain>
    </source>
</reference>
<dbReference type="GO" id="GO:0004315">
    <property type="term" value="F:3-oxoacyl-[acyl-carrier-protein] synthase activity"/>
    <property type="evidence" value="ECO:0007669"/>
    <property type="project" value="InterPro"/>
</dbReference>
<name>A0A4V1N0R2_9GAMM</name>
<evidence type="ECO:0000256" key="12">
    <source>
        <dbReference type="HAMAP-Rule" id="MF_01815"/>
    </source>
</evidence>
<sequence length="331" mass="35381">MSQPAPHGRIFSRIAGTGSFLPEKVLTNDDLSKMVETSDEWIRSRTGIQERRIVVDGETTADLGHAAAVRAMEAAGVTAADIDMIVVGTTTPDLIFPSTACLIQARLGVERCAALDVNAACSGFLYALSVADKFIRCGDVRTVLVIGAETLSRIVDWTERTTCVLFGDGAGAVVLKADTETGVLSTHLHADGSKKDLLWNPVGISCGFKADEANFGAKITMKGNDVFKYAVKALDAVVDQALEANGLDKHELDWLIPHQANLRIIEATAKRLDMSMEQVVVTVDKHGNTSAASVPLALDAAVRDGRIQRGQLLLLEAFGGGFTWGSALLRY</sequence>
<dbReference type="PANTHER" id="PTHR43091">
    <property type="entry name" value="3-OXOACYL-[ACYL-CARRIER-PROTEIN] SYNTHASE"/>
    <property type="match status" value="1"/>
</dbReference>
<evidence type="ECO:0000256" key="6">
    <source>
        <dbReference type="ARBA" id="ARBA00022832"/>
    </source>
</evidence>
<dbReference type="Gene3D" id="3.40.47.10">
    <property type="match status" value="1"/>
</dbReference>
<organism evidence="15 16">
    <name type="scientific">Pseudoxanthomonas composti</name>
    <dbReference type="NCBI Taxonomy" id="2137479"/>
    <lineage>
        <taxon>Bacteria</taxon>
        <taxon>Pseudomonadati</taxon>
        <taxon>Pseudomonadota</taxon>
        <taxon>Gammaproteobacteria</taxon>
        <taxon>Lysobacterales</taxon>
        <taxon>Lysobacteraceae</taxon>
        <taxon>Pseudoxanthomonas</taxon>
    </lineage>
</organism>
<dbReference type="HAMAP" id="MF_01815">
    <property type="entry name" value="FabH"/>
    <property type="match status" value="1"/>
</dbReference>
<dbReference type="GO" id="GO:0033818">
    <property type="term" value="F:beta-ketoacyl-acyl-carrier-protein synthase III activity"/>
    <property type="evidence" value="ECO:0007669"/>
    <property type="project" value="UniProtKB-UniRule"/>
</dbReference>
<dbReference type="UniPathway" id="UPA00094"/>
<comment type="function">
    <text evidence="12">Catalyzes the condensation reaction of fatty acid synthesis by the addition to an acyl acceptor of two carbons from malonyl-ACP. Catalyzes the first condensation reaction which initiates fatty acid synthesis and may therefore play a role in governing the total rate of fatty acid production. Possesses both acetoacetyl-ACP synthase and acetyl transacylase activities. Its substrate specificity determines the biosynthesis of branched-chain and/or straight-chain of fatty acids.</text>
</comment>
<evidence type="ECO:0000256" key="3">
    <source>
        <dbReference type="ARBA" id="ARBA00012333"/>
    </source>
</evidence>
<dbReference type="Pfam" id="PF08541">
    <property type="entry name" value="ACP_syn_III_C"/>
    <property type="match status" value="1"/>
</dbReference>
<keyword evidence="8 12" id="KW-0275">Fatty acid biosynthesis</keyword>
<evidence type="ECO:0000256" key="4">
    <source>
        <dbReference type="ARBA" id="ARBA00022516"/>
    </source>
</evidence>
<evidence type="ECO:0000256" key="8">
    <source>
        <dbReference type="ARBA" id="ARBA00023160"/>
    </source>
</evidence>
<protein>
    <recommendedName>
        <fullName evidence="3 12">Beta-ketoacyl-[acyl-carrier-protein] synthase III</fullName>
        <shortName evidence="12">Beta-ketoacyl-ACP synthase III</shortName>
        <shortName evidence="12">KAS III</shortName>
        <ecNumber evidence="3 12">2.3.1.180</ecNumber>
    </recommendedName>
    <alternativeName>
        <fullName evidence="12">3-oxoacyl-[acyl-carrier-protein] synthase 3</fullName>
    </alternativeName>
    <alternativeName>
        <fullName evidence="12">3-oxoacyl-[acyl-carrier-protein] synthase III</fullName>
    </alternativeName>
</protein>
<gene>
    <name evidence="12" type="primary">fabH</name>
    <name evidence="15" type="ORF">EPA99_16680</name>
</gene>
<evidence type="ECO:0000256" key="9">
    <source>
        <dbReference type="ARBA" id="ARBA00023268"/>
    </source>
</evidence>
<keyword evidence="16" id="KW-1185">Reference proteome</keyword>
<dbReference type="PANTHER" id="PTHR43091:SF1">
    <property type="entry name" value="BETA-KETOACYL-[ACYL-CARRIER-PROTEIN] SYNTHASE III, CHLOROPLASTIC"/>
    <property type="match status" value="1"/>
</dbReference>
<dbReference type="EMBL" id="SAWZ01000011">
    <property type="protein sequence ID" value="RXR00918.1"/>
    <property type="molecule type" value="Genomic_DNA"/>
</dbReference>
<dbReference type="Pfam" id="PF08545">
    <property type="entry name" value="ACP_syn_III"/>
    <property type="match status" value="1"/>
</dbReference>
<feature type="domain" description="Beta-ketoacyl-[acyl-carrier-protein] synthase III C-terminal" evidence="13">
    <location>
        <begin position="242"/>
        <end position="331"/>
    </location>
</feature>
<feature type="domain" description="Beta-ketoacyl-[acyl-carrier-protein] synthase III N-terminal" evidence="14">
    <location>
        <begin position="115"/>
        <end position="192"/>
    </location>
</feature>
<comment type="subcellular location">
    <subcellularLocation>
        <location evidence="12">Cytoplasm</location>
    </subcellularLocation>
</comment>
<evidence type="ECO:0000313" key="16">
    <source>
        <dbReference type="Proteomes" id="UP000289784"/>
    </source>
</evidence>
<keyword evidence="12" id="KW-0963">Cytoplasm</keyword>
<comment type="subunit">
    <text evidence="12">Homodimer.</text>
</comment>
<comment type="catalytic activity">
    <reaction evidence="11">
        <text>malonyl-[ACP] + acetyl-CoA + H(+) = 3-oxobutanoyl-[ACP] + CO2 + CoA</text>
        <dbReference type="Rhea" id="RHEA:12080"/>
        <dbReference type="Rhea" id="RHEA-COMP:9623"/>
        <dbReference type="Rhea" id="RHEA-COMP:9625"/>
        <dbReference type="ChEBI" id="CHEBI:15378"/>
        <dbReference type="ChEBI" id="CHEBI:16526"/>
        <dbReference type="ChEBI" id="CHEBI:57287"/>
        <dbReference type="ChEBI" id="CHEBI:57288"/>
        <dbReference type="ChEBI" id="CHEBI:78449"/>
        <dbReference type="ChEBI" id="CHEBI:78450"/>
        <dbReference type="EC" id="2.3.1.180"/>
    </reaction>
    <physiologicalReaction direction="left-to-right" evidence="11">
        <dbReference type="Rhea" id="RHEA:12081"/>
    </physiologicalReaction>
</comment>
<dbReference type="InterPro" id="IPR004655">
    <property type="entry name" value="FabH"/>
</dbReference>
<evidence type="ECO:0000256" key="2">
    <source>
        <dbReference type="ARBA" id="ARBA00008642"/>
    </source>
</evidence>
<accession>A0A4V1N0R2</accession>
<feature type="region of interest" description="ACP-binding" evidence="12">
    <location>
        <begin position="259"/>
        <end position="263"/>
    </location>
</feature>
<feature type="active site" evidence="12">
    <location>
        <position position="121"/>
    </location>
</feature>
<evidence type="ECO:0000259" key="14">
    <source>
        <dbReference type="Pfam" id="PF08545"/>
    </source>
</evidence>
<evidence type="ECO:0000256" key="10">
    <source>
        <dbReference type="ARBA" id="ARBA00023315"/>
    </source>
</evidence>
<comment type="pathway">
    <text evidence="1 12">Lipid metabolism; fatty acid biosynthesis.</text>
</comment>
<dbReference type="RefSeq" id="WP_129472380.1">
    <property type="nucleotide sequence ID" value="NZ_SAWZ01000011.1"/>
</dbReference>
<keyword evidence="10 12" id="KW-0012">Acyltransferase</keyword>
<evidence type="ECO:0000256" key="11">
    <source>
        <dbReference type="ARBA" id="ARBA00051096"/>
    </source>
</evidence>
<dbReference type="GO" id="GO:0006633">
    <property type="term" value="P:fatty acid biosynthetic process"/>
    <property type="evidence" value="ECO:0007669"/>
    <property type="project" value="UniProtKB-UniRule"/>
</dbReference>
<evidence type="ECO:0000256" key="1">
    <source>
        <dbReference type="ARBA" id="ARBA00005194"/>
    </source>
</evidence>
<feature type="active site" evidence="12">
    <location>
        <position position="288"/>
    </location>
</feature>
<dbReference type="InterPro" id="IPR016039">
    <property type="entry name" value="Thiolase-like"/>
</dbReference>
<evidence type="ECO:0000256" key="5">
    <source>
        <dbReference type="ARBA" id="ARBA00022679"/>
    </source>
</evidence>
<keyword evidence="6 12" id="KW-0276">Fatty acid metabolism</keyword>
<dbReference type="InterPro" id="IPR013747">
    <property type="entry name" value="ACP_syn_III_C"/>
</dbReference>
<dbReference type="OrthoDB" id="9815506at2"/>
<comment type="similarity">
    <text evidence="2 12">Belongs to the thiolase-like superfamily. FabH family.</text>
</comment>
<evidence type="ECO:0000259" key="13">
    <source>
        <dbReference type="Pfam" id="PF08541"/>
    </source>
</evidence>
<keyword evidence="9 12" id="KW-0511">Multifunctional enzyme</keyword>
<dbReference type="FunFam" id="3.40.47.10:FF:000004">
    <property type="entry name" value="3-oxoacyl-[acyl-carrier-protein] synthase 3"/>
    <property type="match status" value="1"/>
</dbReference>
<comment type="domain">
    <text evidence="12">The last Arg residue of the ACP-binding site is essential for the weak association between ACP/AcpP and FabH.</text>
</comment>
<evidence type="ECO:0000256" key="7">
    <source>
        <dbReference type="ARBA" id="ARBA00023098"/>
    </source>
</evidence>
<dbReference type="NCBIfam" id="NF006829">
    <property type="entry name" value="PRK09352.1"/>
    <property type="match status" value="1"/>
</dbReference>
<dbReference type="NCBIfam" id="TIGR00747">
    <property type="entry name" value="fabH"/>
    <property type="match status" value="1"/>
</dbReference>
<dbReference type="CDD" id="cd00830">
    <property type="entry name" value="KAS_III"/>
    <property type="match status" value="1"/>
</dbReference>
<comment type="caution">
    <text evidence="15">The sequence shown here is derived from an EMBL/GenBank/DDBJ whole genome shotgun (WGS) entry which is preliminary data.</text>
</comment>
<dbReference type="EC" id="2.3.1.180" evidence="3 12"/>
<feature type="active site" evidence="12">
    <location>
        <position position="258"/>
    </location>
</feature>
<keyword evidence="7 12" id="KW-0443">Lipid metabolism</keyword>
<dbReference type="Proteomes" id="UP000289784">
    <property type="component" value="Unassembled WGS sequence"/>
</dbReference>
<keyword evidence="4 12" id="KW-0444">Lipid biosynthesis</keyword>
<keyword evidence="5 12" id="KW-0808">Transferase</keyword>
<evidence type="ECO:0000313" key="15">
    <source>
        <dbReference type="EMBL" id="RXR00918.1"/>
    </source>
</evidence>
<dbReference type="GO" id="GO:0005737">
    <property type="term" value="C:cytoplasm"/>
    <property type="evidence" value="ECO:0007669"/>
    <property type="project" value="UniProtKB-SubCell"/>
</dbReference>